<protein>
    <submittedName>
        <fullName evidence="1">Uncharacterized protein</fullName>
    </submittedName>
</protein>
<proteinExistence type="predicted"/>
<accession>A0A1G6EU61</accession>
<reference evidence="1 2" key="1">
    <citation type="submission" date="2016-10" db="EMBL/GenBank/DDBJ databases">
        <authorList>
            <person name="de Groot N.N."/>
        </authorList>
    </citation>
    <scope>NUCLEOTIDE SEQUENCE [LARGE SCALE GENOMIC DNA]</scope>
    <source>
        <strain evidence="1 2">ASO4-2</strain>
    </source>
</reference>
<name>A0A1G6EU61_9BACT</name>
<dbReference type="AlphaFoldDB" id="A0A1G6EU61"/>
<dbReference type="Proteomes" id="UP000198771">
    <property type="component" value="Unassembled WGS sequence"/>
</dbReference>
<sequence>MATKQRIIVELEINLSVNKEDQENPDLVSSKAKDQVKDLVGQLPTVFPEQVINSRVLGVLQSRQNGGFAYLPLR</sequence>
<dbReference type="EMBL" id="FMXO01000023">
    <property type="protein sequence ID" value="SDB61009.1"/>
    <property type="molecule type" value="Genomic_DNA"/>
</dbReference>
<dbReference type="RefSeq" id="WP_092123836.1">
    <property type="nucleotide sequence ID" value="NZ_FMXO01000023.1"/>
</dbReference>
<evidence type="ECO:0000313" key="1">
    <source>
        <dbReference type="EMBL" id="SDB61009.1"/>
    </source>
</evidence>
<keyword evidence="2" id="KW-1185">Reference proteome</keyword>
<organism evidence="1 2">
    <name type="scientific">Desulfonatronum thiosulfatophilum</name>
    <dbReference type="NCBI Taxonomy" id="617002"/>
    <lineage>
        <taxon>Bacteria</taxon>
        <taxon>Pseudomonadati</taxon>
        <taxon>Thermodesulfobacteriota</taxon>
        <taxon>Desulfovibrionia</taxon>
        <taxon>Desulfovibrionales</taxon>
        <taxon>Desulfonatronaceae</taxon>
        <taxon>Desulfonatronum</taxon>
    </lineage>
</organism>
<dbReference type="STRING" id="617002.SAMN05660653_03158"/>
<evidence type="ECO:0000313" key="2">
    <source>
        <dbReference type="Proteomes" id="UP000198771"/>
    </source>
</evidence>
<gene>
    <name evidence="1" type="ORF">SAMN05660653_03158</name>
</gene>